<dbReference type="Gene3D" id="3.40.5.120">
    <property type="match status" value="1"/>
</dbReference>
<evidence type="ECO:0000256" key="1">
    <source>
        <dbReference type="ARBA" id="ARBA00004123"/>
    </source>
</evidence>
<dbReference type="SUPFAM" id="SSF160481">
    <property type="entry name" value="BRK domain-like"/>
    <property type="match status" value="1"/>
</dbReference>
<dbReference type="AlphaFoldDB" id="A0A9X0CJD4"/>
<feature type="region of interest" description="Disordered" evidence="5">
    <location>
        <begin position="44"/>
        <end position="73"/>
    </location>
</feature>
<evidence type="ECO:0000256" key="4">
    <source>
        <dbReference type="ARBA" id="ARBA00023242"/>
    </source>
</evidence>
<feature type="domain" description="BRK" evidence="6">
    <location>
        <begin position="89"/>
        <end position="134"/>
    </location>
</feature>
<evidence type="ECO:0000313" key="8">
    <source>
        <dbReference type="Proteomes" id="UP001163046"/>
    </source>
</evidence>
<evidence type="ECO:0000256" key="3">
    <source>
        <dbReference type="ARBA" id="ARBA00023163"/>
    </source>
</evidence>
<comment type="subcellular location">
    <subcellularLocation>
        <location evidence="1">Nucleus</location>
    </subcellularLocation>
</comment>
<dbReference type="GO" id="GO:0005634">
    <property type="term" value="C:nucleus"/>
    <property type="evidence" value="ECO:0007669"/>
    <property type="project" value="UniProtKB-SubCell"/>
</dbReference>
<dbReference type="EMBL" id="MU827316">
    <property type="protein sequence ID" value="KAJ7358693.1"/>
    <property type="molecule type" value="Genomic_DNA"/>
</dbReference>
<feature type="compositionally biased region" description="Low complexity" evidence="5">
    <location>
        <begin position="51"/>
        <end position="67"/>
    </location>
</feature>
<keyword evidence="3" id="KW-0804">Transcription</keyword>
<proteinExistence type="predicted"/>
<sequence>MNYPTQPNCITVGCSMLADYHSLYCSAECVQRHAEESLKLLAEEKKKRMGSKSTVSSSKSVTSPTSSLLGPVPWNSYPAPVSSQTESTLPKEGIAVIERSTGRVIAGVAAPSQEEIFYWLQDHPSFEVLRPPSG</sequence>
<dbReference type="SMART" id="SM00592">
    <property type="entry name" value="BRK"/>
    <property type="match status" value="1"/>
</dbReference>
<dbReference type="InterPro" id="IPR006576">
    <property type="entry name" value="BRK_domain"/>
</dbReference>
<evidence type="ECO:0000256" key="5">
    <source>
        <dbReference type="SAM" id="MobiDB-lite"/>
    </source>
</evidence>
<evidence type="ECO:0000259" key="6">
    <source>
        <dbReference type="SMART" id="SM00592"/>
    </source>
</evidence>
<organism evidence="7 8">
    <name type="scientific">Desmophyllum pertusum</name>
    <dbReference type="NCBI Taxonomy" id="174260"/>
    <lineage>
        <taxon>Eukaryota</taxon>
        <taxon>Metazoa</taxon>
        <taxon>Cnidaria</taxon>
        <taxon>Anthozoa</taxon>
        <taxon>Hexacorallia</taxon>
        <taxon>Scleractinia</taxon>
        <taxon>Caryophylliina</taxon>
        <taxon>Caryophylliidae</taxon>
        <taxon>Desmophyllum</taxon>
    </lineage>
</organism>
<reference evidence="7" key="1">
    <citation type="submission" date="2023-01" db="EMBL/GenBank/DDBJ databases">
        <title>Genome assembly of the deep-sea coral Lophelia pertusa.</title>
        <authorList>
            <person name="Herrera S."/>
            <person name="Cordes E."/>
        </authorList>
    </citation>
    <scope>NUCLEOTIDE SEQUENCE</scope>
    <source>
        <strain evidence="7">USNM1676648</strain>
        <tissue evidence="7">Polyp</tissue>
    </source>
</reference>
<evidence type="ECO:0000313" key="7">
    <source>
        <dbReference type="EMBL" id="KAJ7358693.1"/>
    </source>
</evidence>
<comment type="caution">
    <text evidence="7">The sequence shown here is derived from an EMBL/GenBank/DDBJ whole genome shotgun (WGS) entry which is preliminary data.</text>
</comment>
<protein>
    <submittedName>
        <fullName evidence="7">Death-inducer obliterator 1</fullName>
    </submittedName>
</protein>
<evidence type="ECO:0000256" key="2">
    <source>
        <dbReference type="ARBA" id="ARBA00023015"/>
    </source>
</evidence>
<dbReference type="Proteomes" id="UP001163046">
    <property type="component" value="Unassembled WGS sequence"/>
</dbReference>
<gene>
    <name evidence="7" type="primary">DIDO1_1</name>
    <name evidence="7" type="ORF">OS493_022133</name>
</gene>
<dbReference type="InterPro" id="IPR037259">
    <property type="entry name" value="BRK_sf"/>
</dbReference>
<keyword evidence="8" id="KW-1185">Reference proteome</keyword>
<name>A0A9X0CJD4_9CNID</name>
<keyword evidence="2" id="KW-0805">Transcription regulation</keyword>
<accession>A0A9X0CJD4</accession>
<keyword evidence="4" id="KW-0539">Nucleus</keyword>
<dbReference type="Pfam" id="PF07533">
    <property type="entry name" value="BRK"/>
    <property type="match status" value="1"/>
</dbReference>